<organism evidence="2 3">
    <name type="scientific">Coniochaeta ligniaria NRRL 30616</name>
    <dbReference type="NCBI Taxonomy" id="1408157"/>
    <lineage>
        <taxon>Eukaryota</taxon>
        <taxon>Fungi</taxon>
        <taxon>Dikarya</taxon>
        <taxon>Ascomycota</taxon>
        <taxon>Pezizomycotina</taxon>
        <taxon>Sordariomycetes</taxon>
        <taxon>Sordariomycetidae</taxon>
        <taxon>Coniochaetales</taxon>
        <taxon>Coniochaetaceae</taxon>
        <taxon>Coniochaeta</taxon>
    </lineage>
</organism>
<keyword evidence="3" id="KW-1185">Reference proteome</keyword>
<evidence type="ECO:0000313" key="3">
    <source>
        <dbReference type="Proteomes" id="UP000182658"/>
    </source>
</evidence>
<dbReference type="Proteomes" id="UP000182658">
    <property type="component" value="Unassembled WGS sequence"/>
</dbReference>
<dbReference type="AlphaFoldDB" id="A0A1J7JBQ7"/>
<dbReference type="EMBL" id="KV875100">
    <property type="protein sequence ID" value="OIW26668.1"/>
    <property type="molecule type" value="Genomic_DNA"/>
</dbReference>
<feature type="region of interest" description="Disordered" evidence="1">
    <location>
        <begin position="32"/>
        <end position="52"/>
    </location>
</feature>
<accession>A0A1J7JBQ7</accession>
<evidence type="ECO:0000256" key="1">
    <source>
        <dbReference type="SAM" id="MobiDB-lite"/>
    </source>
</evidence>
<sequence length="52" mass="5660">MICVFLRCLENPWIPYLPGTLGGDVTAPPLPSIGSKPGMPEVQDSFELMNRA</sequence>
<proteinExistence type="predicted"/>
<gene>
    <name evidence="2" type="ORF">CONLIGDRAFT_634907</name>
</gene>
<evidence type="ECO:0000313" key="2">
    <source>
        <dbReference type="EMBL" id="OIW26668.1"/>
    </source>
</evidence>
<name>A0A1J7JBQ7_9PEZI</name>
<protein>
    <submittedName>
        <fullName evidence="2">Uncharacterized protein</fullName>
    </submittedName>
</protein>
<reference evidence="2 3" key="1">
    <citation type="submission" date="2016-10" db="EMBL/GenBank/DDBJ databases">
        <title>Draft genome sequence of Coniochaeta ligniaria NRRL30616, a lignocellulolytic fungus for bioabatement of inhibitors in plant biomass hydrolysates.</title>
        <authorList>
            <consortium name="DOE Joint Genome Institute"/>
            <person name="Jimenez D.J."/>
            <person name="Hector R.E."/>
            <person name="Riley R."/>
            <person name="Sun H."/>
            <person name="Grigoriev I.V."/>
            <person name="Van Elsas J.D."/>
            <person name="Nichols N.N."/>
        </authorList>
    </citation>
    <scope>NUCLEOTIDE SEQUENCE [LARGE SCALE GENOMIC DNA]</scope>
    <source>
        <strain evidence="2 3">NRRL 30616</strain>
    </source>
</reference>
<dbReference type="InParanoid" id="A0A1J7JBQ7"/>